<sequence length="227" mass="25524">MSLKLCVFDMAGTTVVDRQNVHAAFIEAMADFGYNVTLAEVNPLMGYKKTTAILQLLNIHETNPDKITVELIDSIHEAFEKYMVDFYATTPDLHALPFAEDLFNTLKGKGIKAGLNTGFSRKVADVIVERLGWKERNLFDYLVASDEVEQGRPYPYMIRKMMDNAGVKENEVAKVGDTEVDINEGINTGCLYVIGVTTGAFTREELLPYKPTHIIDSLKELEQIFFN</sequence>
<dbReference type="AlphaFoldDB" id="H8KUP9"/>
<dbReference type="InterPro" id="IPR023214">
    <property type="entry name" value="HAD_sf"/>
</dbReference>
<dbReference type="SUPFAM" id="SSF56784">
    <property type="entry name" value="HAD-like"/>
    <property type="match status" value="1"/>
</dbReference>
<dbReference type="eggNOG" id="COG0546">
    <property type="taxonomic scope" value="Bacteria"/>
</dbReference>
<dbReference type="PANTHER" id="PTHR43434:SF19">
    <property type="entry name" value="PHOSPHONOACETALDEHYDE HYDROLASE"/>
    <property type="match status" value="1"/>
</dbReference>
<dbReference type="InterPro" id="IPR023198">
    <property type="entry name" value="PGP-like_dom2"/>
</dbReference>
<evidence type="ECO:0000313" key="1">
    <source>
        <dbReference type="EMBL" id="AFD07533.1"/>
    </source>
</evidence>
<organism evidence="1 2">
    <name type="scientific">Solitalea canadensis (strain ATCC 29591 / DSM 3403 / JCM 21819 / LMG 8368 / NBRC 15130 / NCIMB 12057 / USAM 9D)</name>
    <name type="common">Flexibacter canadensis</name>
    <dbReference type="NCBI Taxonomy" id="929556"/>
    <lineage>
        <taxon>Bacteria</taxon>
        <taxon>Pseudomonadati</taxon>
        <taxon>Bacteroidota</taxon>
        <taxon>Sphingobacteriia</taxon>
        <taxon>Sphingobacteriales</taxon>
        <taxon>Sphingobacteriaceae</taxon>
        <taxon>Solitalea</taxon>
    </lineage>
</organism>
<dbReference type="InterPro" id="IPR050155">
    <property type="entry name" value="HAD-like_hydrolase_sf"/>
</dbReference>
<protein>
    <submittedName>
        <fullName evidence="1">Putative phosphatase</fullName>
    </submittedName>
</protein>
<name>H8KUP9_SOLCM</name>
<keyword evidence="2" id="KW-1185">Reference proteome</keyword>
<dbReference type="RefSeq" id="WP_014680760.1">
    <property type="nucleotide sequence ID" value="NC_017770.1"/>
</dbReference>
<dbReference type="SFLD" id="SFLDG01129">
    <property type="entry name" value="C1.5:_HAD__Beta-PGM__Phosphata"/>
    <property type="match status" value="1"/>
</dbReference>
<dbReference type="Gene3D" id="3.40.50.1000">
    <property type="entry name" value="HAD superfamily/HAD-like"/>
    <property type="match status" value="1"/>
</dbReference>
<dbReference type="Proteomes" id="UP000007590">
    <property type="component" value="Chromosome"/>
</dbReference>
<gene>
    <name evidence="1" type="ordered locus">Solca_2498</name>
</gene>
<dbReference type="GO" id="GO:0006281">
    <property type="term" value="P:DNA repair"/>
    <property type="evidence" value="ECO:0007669"/>
    <property type="project" value="TreeGrafter"/>
</dbReference>
<dbReference type="InterPro" id="IPR041492">
    <property type="entry name" value="HAD_2"/>
</dbReference>
<evidence type="ECO:0000313" key="2">
    <source>
        <dbReference type="Proteomes" id="UP000007590"/>
    </source>
</evidence>
<dbReference type="Gene3D" id="1.10.150.240">
    <property type="entry name" value="Putative phosphatase, domain 2"/>
    <property type="match status" value="1"/>
</dbReference>
<dbReference type="HOGENOM" id="CLU_045011_12_1_10"/>
<dbReference type="STRING" id="929556.Solca_2498"/>
<accession>H8KUP9</accession>
<dbReference type="KEGG" id="scn:Solca_2498"/>
<dbReference type="EMBL" id="CP003349">
    <property type="protein sequence ID" value="AFD07533.1"/>
    <property type="molecule type" value="Genomic_DNA"/>
</dbReference>
<dbReference type="Pfam" id="PF13419">
    <property type="entry name" value="HAD_2"/>
    <property type="match status" value="1"/>
</dbReference>
<dbReference type="GO" id="GO:0008967">
    <property type="term" value="F:phosphoglycolate phosphatase activity"/>
    <property type="evidence" value="ECO:0007669"/>
    <property type="project" value="TreeGrafter"/>
</dbReference>
<dbReference type="SFLD" id="SFLDS00003">
    <property type="entry name" value="Haloacid_Dehalogenase"/>
    <property type="match status" value="1"/>
</dbReference>
<dbReference type="InterPro" id="IPR036412">
    <property type="entry name" value="HAD-like_sf"/>
</dbReference>
<dbReference type="GO" id="GO:0005829">
    <property type="term" value="C:cytosol"/>
    <property type="evidence" value="ECO:0007669"/>
    <property type="project" value="TreeGrafter"/>
</dbReference>
<reference evidence="1" key="1">
    <citation type="submission" date="2012-02" db="EMBL/GenBank/DDBJ databases">
        <title>The complete genome of Solitalea canadensis DSM 3403.</title>
        <authorList>
            <consortium name="US DOE Joint Genome Institute (JGI-PGF)"/>
            <person name="Lucas S."/>
            <person name="Copeland A."/>
            <person name="Lapidus A."/>
            <person name="Glavina del Rio T."/>
            <person name="Dalin E."/>
            <person name="Tice H."/>
            <person name="Bruce D."/>
            <person name="Goodwin L."/>
            <person name="Pitluck S."/>
            <person name="Peters L."/>
            <person name="Ovchinnikova G."/>
            <person name="Lu M."/>
            <person name="Kyrpides N."/>
            <person name="Mavromatis K."/>
            <person name="Ivanova N."/>
            <person name="Brettin T."/>
            <person name="Detter J.C."/>
            <person name="Han C."/>
            <person name="Larimer F."/>
            <person name="Land M."/>
            <person name="Hauser L."/>
            <person name="Markowitz V."/>
            <person name="Cheng J.-F."/>
            <person name="Hugenholtz P."/>
            <person name="Woyke T."/>
            <person name="Wu D."/>
            <person name="Spring S."/>
            <person name="Schroeder M."/>
            <person name="Kopitz M."/>
            <person name="Brambilla E."/>
            <person name="Klenk H.-P."/>
            <person name="Eisen J.A."/>
        </authorList>
    </citation>
    <scope>NUCLEOTIDE SEQUENCE</scope>
    <source>
        <strain evidence="1">DSM 3403</strain>
    </source>
</reference>
<proteinExistence type="predicted"/>
<dbReference type="OrthoDB" id="5504491at2"/>
<dbReference type="PANTHER" id="PTHR43434">
    <property type="entry name" value="PHOSPHOGLYCOLATE PHOSPHATASE"/>
    <property type="match status" value="1"/>
</dbReference>